<evidence type="ECO:0000313" key="1">
    <source>
        <dbReference type="EMBL" id="MDV2080493.1"/>
    </source>
</evidence>
<proteinExistence type="predicted"/>
<reference evidence="1 2" key="1">
    <citation type="submission" date="2023-10" db="EMBL/GenBank/DDBJ databases">
        <title>Characteristics and mechanism of a salt-tolerant marine origin heterotrophic nitrifying- aerobic denitrifying bacteria Marinobacter xestospongiae HN1.</title>
        <authorList>
            <person name="Qi R."/>
        </authorList>
    </citation>
    <scope>NUCLEOTIDE SEQUENCE [LARGE SCALE GENOMIC DNA]</scope>
    <source>
        <strain evidence="1 2">HN1</strain>
    </source>
</reference>
<organism evidence="1 2">
    <name type="scientific">Marinobacter xestospongiae</name>
    <dbReference type="NCBI Taxonomy" id="994319"/>
    <lineage>
        <taxon>Bacteria</taxon>
        <taxon>Pseudomonadati</taxon>
        <taxon>Pseudomonadota</taxon>
        <taxon>Gammaproteobacteria</taxon>
        <taxon>Pseudomonadales</taxon>
        <taxon>Marinobacteraceae</taxon>
        <taxon>Marinobacter</taxon>
    </lineage>
</organism>
<dbReference type="EMBL" id="JAWIIJ010000015">
    <property type="protein sequence ID" value="MDV2080493.1"/>
    <property type="molecule type" value="Genomic_DNA"/>
</dbReference>
<dbReference type="Proteomes" id="UP001269819">
    <property type="component" value="Unassembled WGS sequence"/>
</dbReference>
<accession>A0ABU3W1T4</accession>
<dbReference type="RefSeq" id="WP_316974898.1">
    <property type="nucleotide sequence ID" value="NZ_JAWIIJ010000015.1"/>
</dbReference>
<evidence type="ECO:0000313" key="2">
    <source>
        <dbReference type="Proteomes" id="UP001269819"/>
    </source>
</evidence>
<keyword evidence="2" id="KW-1185">Reference proteome</keyword>
<name>A0ABU3W1T4_9GAMM</name>
<sequence length="95" mass="10941">MTERSDIAPNSNGWSRLSYTYHCGWVDWGHAIPDGPRGLIDQLRDQDLGKNMTPGELDIVFNGKSAFLMKYRQNMGWRSIRVGAPRHWVVKIRPD</sequence>
<comment type="caution">
    <text evidence="1">The sequence shown here is derived from an EMBL/GenBank/DDBJ whole genome shotgun (WGS) entry which is preliminary data.</text>
</comment>
<gene>
    <name evidence="1" type="ORF">RYS15_17555</name>
</gene>
<protein>
    <submittedName>
        <fullName evidence="1">Uncharacterized protein</fullName>
    </submittedName>
</protein>